<evidence type="ECO:0000313" key="8">
    <source>
        <dbReference type="Proteomes" id="UP000287996"/>
    </source>
</evidence>
<feature type="domain" description="Cellulose synthase operon C C-terminal" evidence="6">
    <location>
        <begin position="577"/>
        <end position="901"/>
    </location>
</feature>
<evidence type="ECO:0000256" key="1">
    <source>
        <dbReference type="ARBA" id="ARBA00003476"/>
    </source>
</evidence>
<comment type="function">
    <text evidence="1">Required for maximal bacterial cellulose synthesis.</text>
</comment>
<organism evidence="7 8">
    <name type="scientific">Idiomarina tyrosinivorans</name>
    <dbReference type="NCBI Taxonomy" id="1445662"/>
    <lineage>
        <taxon>Bacteria</taxon>
        <taxon>Pseudomonadati</taxon>
        <taxon>Pseudomonadota</taxon>
        <taxon>Gammaproteobacteria</taxon>
        <taxon>Alteromonadales</taxon>
        <taxon>Idiomarinaceae</taxon>
        <taxon>Idiomarina</taxon>
    </lineage>
</organism>
<feature type="compositionally biased region" description="Low complexity" evidence="5">
    <location>
        <begin position="314"/>
        <end position="331"/>
    </location>
</feature>
<dbReference type="InterPro" id="IPR011990">
    <property type="entry name" value="TPR-like_helical_dom_sf"/>
</dbReference>
<feature type="region of interest" description="Disordered" evidence="5">
    <location>
        <begin position="314"/>
        <end position="333"/>
    </location>
</feature>
<dbReference type="Pfam" id="PF05420">
    <property type="entry name" value="BCSC_C"/>
    <property type="match status" value="1"/>
</dbReference>
<keyword evidence="4" id="KW-0802">TPR repeat</keyword>
<dbReference type="Proteomes" id="UP000287996">
    <property type="component" value="Unassembled WGS sequence"/>
</dbReference>
<accession>A0A432ZSC0</accession>
<evidence type="ECO:0000259" key="6">
    <source>
        <dbReference type="Pfam" id="PF05420"/>
    </source>
</evidence>
<reference evidence="7 8" key="1">
    <citation type="journal article" date="2011" name="Front. Microbiol.">
        <title>Genomic signatures of strain selection and enhancement in Bacillus atrophaeus var. globigii, a historical biowarfare simulant.</title>
        <authorList>
            <person name="Gibbons H.S."/>
            <person name="Broomall S.M."/>
            <person name="McNew L.A."/>
            <person name="Daligault H."/>
            <person name="Chapman C."/>
            <person name="Bruce D."/>
            <person name="Karavis M."/>
            <person name="Krepps M."/>
            <person name="McGregor P.A."/>
            <person name="Hong C."/>
            <person name="Park K.H."/>
            <person name="Akmal A."/>
            <person name="Feldman A."/>
            <person name="Lin J.S."/>
            <person name="Chang W.E."/>
            <person name="Higgs B.W."/>
            <person name="Demirev P."/>
            <person name="Lindquist J."/>
            <person name="Liem A."/>
            <person name="Fochler E."/>
            <person name="Read T.D."/>
            <person name="Tapia R."/>
            <person name="Johnson S."/>
            <person name="Bishop-Lilly K.A."/>
            <person name="Detter C."/>
            <person name="Han C."/>
            <person name="Sozhamannan S."/>
            <person name="Rosenzweig C.N."/>
            <person name="Skowronski E.W."/>
        </authorList>
    </citation>
    <scope>NUCLEOTIDE SEQUENCE [LARGE SCALE GENOMIC DNA]</scope>
    <source>
        <strain evidence="7 8">CC-PW-9</strain>
    </source>
</reference>
<evidence type="ECO:0000256" key="4">
    <source>
        <dbReference type="ARBA" id="ARBA00022803"/>
    </source>
</evidence>
<evidence type="ECO:0000256" key="5">
    <source>
        <dbReference type="SAM" id="MobiDB-lite"/>
    </source>
</evidence>
<dbReference type="GO" id="GO:0019867">
    <property type="term" value="C:outer membrane"/>
    <property type="evidence" value="ECO:0007669"/>
    <property type="project" value="InterPro"/>
</dbReference>
<evidence type="ECO:0000256" key="2">
    <source>
        <dbReference type="ARBA" id="ARBA00022729"/>
    </source>
</evidence>
<keyword evidence="3" id="KW-0677">Repeat</keyword>
<dbReference type="AlphaFoldDB" id="A0A432ZSC0"/>
<evidence type="ECO:0000256" key="3">
    <source>
        <dbReference type="ARBA" id="ARBA00022737"/>
    </source>
</evidence>
<sequence length="921" mass="102511">MTQCYCYSASAITSVTVLLNKEPCKLMLHRIAKLPTKHCAITLATLITLAAPTVSAQAAKTDNTAAQSVVELIAERLQLWQNEGRDDRVDQLLQQLARSNPNHPLLLETRAQLALQQGDNAQFQQLLNRLEQVAPNAPETARLQELANLTEQQRKALASARLYSLSQRYDEAYQAYRSVFPEAPLNRALAMDYWRSASQARHHEEALAGLRQLRQQYPDSVNVELELYSAQLRANQLSKASAERVEALIGNPRFSANARQLWLRYINAERPVQSYQLTALKHYLSDYPQDLEAKSLLRNLQQQRQVEIARAAIPQPQPAQRQAAAEPAAPAAPSPWEIYDAAKQDIANGDSAQAKQRFEQLLQKTPTTDARFAYALVLSQLDQRQAALTQLAQIPSAQKTDNIKDLQQRLQLNQALADNDQDYLLKHWDELDAYNASRVLSALTETLNNAQQAQQTPQLSQAQVEQKLKAYANDIDLLMASSDYLQAIGADASAFALNQQGLANGNDGQSPWVPTATDDWRRNRLRSQALDYIKANEAVLTIAYDYQSRDSTPGVSSLTAQTLLFDLRVPSKDLLGLGSGEWFIKIDPTRADAGSADLTDDFLRQRFGTGLLCNNDCDLSPRPQNDQGVALGLGFTTSNWSADIGRSPIGFKRSTWTGGLSYSSDFGELGWSLGVERRILSSSLLNFAAIDDFRTGKTWGRVTQNGINLSASWDQGGAFGWWGSAGYDKYLGVNTADNSRWYAYSGVYWRAYNTEPFAVDVGLTALTWGFADDSSEATFGQGNYYSPQSYASLSLPITIYGRWQRFSYLLRVSVGGSKTSDDDALFFPNDPALQQQAVDAQGTTFVEPVFTGGDSNGFSRSINAAIEYRLTRHWYIGLSANLQRAELYTPNNGMIYLRYQFGGYSLPPRRPPEPPVRYVDF</sequence>
<dbReference type="InterPro" id="IPR008410">
    <property type="entry name" value="BCSC_C"/>
</dbReference>
<gene>
    <name evidence="7" type="ORF">CWI84_04315</name>
</gene>
<dbReference type="GO" id="GO:0030244">
    <property type="term" value="P:cellulose biosynthetic process"/>
    <property type="evidence" value="ECO:0007669"/>
    <property type="project" value="InterPro"/>
</dbReference>
<keyword evidence="8" id="KW-1185">Reference proteome</keyword>
<comment type="caution">
    <text evidence="7">The sequence shown here is derived from an EMBL/GenBank/DDBJ whole genome shotgun (WGS) entry which is preliminary data.</text>
</comment>
<proteinExistence type="predicted"/>
<name>A0A432ZSC0_9GAMM</name>
<keyword evidence="2" id="KW-0732">Signal</keyword>
<dbReference type="Gene3D" id="1.25.40.10">
    <property type="entry name" value="Tetratricopeptide repeat domain"/>
    <property type="match status" value="1"/>
</dbReference>
<dbReference type="EMBL" id="PIQH01000003">
    <property type="protein sequence ID" value="RUO80814.1"/>
    <property type="molecule type" value="Genomic_DNA"/>
</dbReference>
<protein>
    <recommendedName>
        <fullName evidence="6">Cellulose synthase operon C C-terminal domain-containing protein</fullName>
    </recommendedName>
</protein>
<evidence type="ECO:0000313" key="7">
    <source>
        <dbReference type="EMBL" id="RUO80814.1"/>
    </source>
</evidence>